<dbReference type="HOGENOM" id="CLU_2593633_0_0_1"/>
<keyword evidence="1" id="KW-1133">Transmembrane helix</keyword>
<dbReference type="Proteomes" id="UP000006038">
    <property type="component" value="Chromosome 5"/>
</dbReference>
<feature type="transmembrane region" description="Helical" evidence="1">
    <location>
        <begin position="59"/>
        <end position="78"/>
    </location>
</feature>
<dbReference type="AlphaFoldDB" id="J3M8M2"/>
<evidence type="ECO:0000256" key="1">
    <source>
        <dbReference type="SAM" id="Phobius"/>
    </source>
</evidence>
<reference evidence="2" key="1">
    <citation type="journal article" date="2013" name="Nat. Commun.">
        <title>Whole-genome sequencing of Oryza brachyantha reveals mechanisms underlying Oryza genome evolution.</title>
        <authorList>
            <person name="Chen J."/>
            <person name="Huang Q."/>
            <person name="Gao D."/>
            <person name="Wang J."/>
            <person name="Lang Y."/>
            <person name="Liu T."/>
            <person name="Li B."/>
            <person name="Bai Z."/>
            <person name="Luis Goicoechea J."/>
            <person name="Liang C."/>
            <person name="Chen C."/>
            <person name="Zhang W."/>
            <person name="Sun S."/>
            <person name="Liao Y."/>
            <person name="Zhang X."/>
            <person name="Yang L."/>
            <person name="Song C."/>
            <person name="Wang M."/>
            <person name="Shi J."/>
            <person name="Liu G."/>
            <person name="Liu J."/>
            <person name="Zhou H."/>
            <person name="Zhou W."/>
            <person name="Yu Q."/>
            <person name="An N."/>
            <person name="Chen Y."/>
            <person name="Cai Q."/>
            <person name="Wang B."/>
            <person name="Liu B."/>
            <person name="Min J."/>
            <person name="Huang Y."/>
            <person name="Wu H."/>
            <person name="Li Z."/>
            <person name="Zhang Y."/>
            <person name="Yin Y."/>
            <person name="Song W."/>
            <person name="Jiang J."/>
            <person name="Jackson S.A."/>
            <person name="Wing R.A."/>
            <person name="Wang J."/>
            <person name="Chen M."/>
        </authorList>
    </citation>
    <scope>NUCLEOTIDE SEQUENCE [LARGE SCALE GENOMIC DNA]</scope>
    <source>
        <strain evidence="2">cv. IRGC 101232</strain>
    </source>
</reference>
<sequence>MHKGSGYPTRKGAFSLTELSAFAAHEYQGLTVLSLNNKKQLPRFLLGSFATDRPRQITILYAWCLALLLFCSSSLFVLKF</sequence>
<proteinExistence type="predicted"/>
<reference evidence="2" key="2">
    <citation type="submission" date="2013-04" db="UniProtKB">
        <authorList>
            <consortium name="EnsemblPlants"/>
        </authorList>
    </citation>
    <scope>IDENTIFICATION</scope>
</reference>
<keyword evidence="3" id="KW-1185">Reference proteome</keyword>
<keyword evidence="1" id="KW-0812">Transmembrane</keyword>
<evidence type="ECO:0000313" key="3">
    <source>
        <dbReference type="Proteomes" id="UP000006038"/>
    </source>
</evidence>
<keyword evidence="1" id="KW-0472">Membrane</keyword>
<dbReference type="EnsemblPlants" id="OB05G29460.1">
    <property type="protein sequence ID" value="OB05G29460.1"/>
    <property type="gene ID" value="OB05G29460"/>
</dbReference>
<dbReference type="Gramene" id="OB05G29460.1">
    <property type="protein sequence ID" value="OB05G29460.1"/>
    <property type="gene ID" value="OB05G29460"/>
</dbReference>
<organism evidence="2">
    <name type="scientific">Oryza brachyantha</name>
    <name type="common">malo sina</name>
    <dbReference type="NCBI Taxonomy" id="4533"/>
    <lineage>
        <taxon>Eukaryota</taxon>
        <taxon>Viridiplantae</taxon>
        <taxon>Streptophyta</taxon>
        <taxon>Embryophyta</taxon>
        <taxon>Tracheophyta</taxon>
        <taxon>Spermatophyta</taxon>
        <taxon>Magnoliopsida</taxon>
        <taxon>Liliopsida</taxon>
        <taxon>Poales</taxon>
        <taxon>Poaceae</taxon>
        <taxon>BOP clade</taxon>
        <taxon>Oryzoideae</taxon>
        <taxon>Oryzeae</taxon>
        <taxon>Oryzinae</taxon>
        <taxon>Oryza</taxon>
    </lineage>
</organism>
<evidence type="ECO:0000313" key="2">
    <source>
        <dbReference type="EnsemblPlants" id="OB05G29460.1"/>
    </source>
</evidence>
<accession>J3M8M2</accession>
<name>J3M8M2_ORYBR</name>
<protein>
    <submittedName>
        <fullName evidence="2">Uncharacterized protein</fullName>
    </submittedName>
</protein>